<protein>
    <submittedName>
        <fullName evidence="1">Uncharacterized protein</fullName>
    </submittedName>
</protein>
<gene>
    <name evidence="2" type="ORF">L914_00874</name>
    <name evidence="1" type="ORF">L915_00883</name>
</gene>
<dbReference type="Proteomes" id="UP000053236">
    <property type="component" value="Unassembled WGS sequence"/>
</dbReference>
<proteinExistence type="predicted"/>
<reference evidence="2" key="2">
    <citation type="submission" date="2013-11" db="EMBL/GenBank/DDBJ databases">
        <title>The Genome Sequence of Phytophthora parasitica IAC_01/95.</title>
        <authorList>
            <consortium name="The Broad Institute Genomics Platform"/>
            <person name="Russ C."/>
            <person name="Tyler B."/>
            <person name="Panabieres F."/>
            <person name="Shan W."/>
            <person name="Tripathy S."/>
            <person name="Grunwald N."/>
            <person name="Machado M."/>
            <person name="Johnson C.S."/>
            <person name="Arredondo F."/>
            <person name="Hong C."/>
            <person name="Coffey M."/>
            <person name="Young S.K."/>
            <person name="Zeng Q."/>
            <person name="Gargeya S."/>
            <person name="Fitzgerald M."/>
            <person name="Abouelleil A."/>
            <person name="Alvarado L."/>
            <person name="Chapman S.B."/>
            <person name="Gainer-Dewar J."/>
            <person name="Goldberg J."/>
            <person name="Griggs A."/>
            <person name="Gujja S."/>
            <person name="Hansen M."/>
            <person name="Howarth C."/>
            <person name="Imamovic A."/>
            <person name="Ireland A."/>
            <person name="Larimer J."/>
            <person name="McCowan C."/>
            <person name="Murphy C."/>
            <person name="Pearson M."/>
            <person name="Poon T.W."/>
            <person name="Priest M."/>
            <person name="Roberts A."/>
            <person name="Saif S."/>
            <person name="Shea T."/>
            <person name="Sykes S."/>
            <person name="Wortman J."/>
            <person name="Nusbaum C."/>
            <person name="Birren B."/>
        </authorList>
    </citation>
    <scope>NUCLEOTIDE SEQUENCE [LARGE SCALE GENOMIC DNA]</scope>
    <source>
        <strain evidence="2">IAC_01/95</strain>
    </source>
</reference>
<organism evidence="1">
    <name type="scientific">Phytophthora nicotianae</name>
    <name type="common">Potato buckeye rot agent</name>
    <name type="synonym">Phytophthora parasitica</name>
    <dbReference type="NCBI Taxonomy" id="4792"/>
    <lineage>
        <taxon>Eukaryota</taxon>
        <taxon>Sar</taxon>
        <taxon>Stramenopiles</taxon>
        <taxon>Oomycota</taxon>
        <taxon>Peronosporomycetes</taxon>
        <taxon>Peronosporales</taxon>
        <taxon>Peronosporaceae</taxon>
        <taxon>Phytophthora</taxon>
    </lineage>
</organism>
<dbReference type="EMBL" id="KI684072">
    <property type="protein sequence ID" value="ETK96355.1"/>
    <property type="molecule type" value="Genomic_DNA"/>
</dbReference>
<dbReference type="Proteomes" id="UP000054532">
    <property type="component" value="Unassembled WGS sequence"/>
</dbReference>
<evidence type="ECO:0000313" key="2">
    <source>
        <dbReference type="EMBL" id="ETM56037.1"/>
    </source>
</evidence>
<name>W2HP66_PHYNI</name>
<evidence type="ECO:0000313" key="1">
    <source>
        <dbReference type="EMBL" id="ETK96355.1"/>
    </source>
</evidence>
<dbReference type="EMBL" id="KI690581">
    <property type="protein sequence ID" value="ETM56037.1"/>
    <property type="molecule type" value="Genomic_DNA"/>
</dbReference>
<sequence length="37" mass="4032">MSKHSQFPSNDEVKKLGAINGVLSHEISNCCVAPMKM</sequence>
<dbReference type="AlphaFoldDB" id="W2HP66"/>
<reference evidence="1" key="1">
    <citation type="submission" date="2013-11" db="EMBL/GenBank/DDBJ databases">
        <title>The Genome Sequence of Phytophthora parasitica CJ02B3.</title>
        <authorList>
            <consortium name="The Broad Institute Genomics Platform"/>
            <person name="Russ C."/>
            <person name="Tyler B."/>
            <person name="Panabieres F."/>
            <person name="Shan W."/>
            <person name="Tripathy S."/>
            <person name="Grunwald N."/>
            <person name="Machado M."/>
            <person name="Johnson C.S."/>
            <person name="Arredondo F."/>
            <person name="Hong C."/>
            <person name="Coffey M."/>
            <person name="Young S.K."/>
            <person name="Zeng Q."/>
            <person name="Gargeya S."/>
            <person name="Fitzgerald M."/>
            <person name="Abouelleil A."/>
            <person name="Alvarado L."/>
            <person name="Chapman S.B."/>
            <person name="Gainer-Dewar J."/>
            <person name="Goldberg J."/>
            <person name="Griggs A."/>
            <person name="Gujja S."/>
            <person name="Hansen M."/>
            <person name="Howarth C."/>
            <person name="Imamovic A."/>
            <person name="Ireland A."/>
            <person name="Larimer J."/>
            <person name="McCowan C."/>
            <person name="Murphy C."/>
            <person name="Pearson M."/>
            <person name="Poon T.W."/>
            <person name="Priest M."/>
            <person name="Roberts A."/>
            <person name="Saif S."/>
            <person name="Shea T."/>
            <person name="Sykes S."/>
            <person name="Wortman J."/>
            <person name="Nusbaum C."/>
            <person name="Birren B."/>
        </authorList>
    </citation>
    <scope>NUCLEOTIDE SEQUENCE [LARGE SCALE GENOMIC DNA]</scope>
    <source>
        <strain evidence="1">CJ02B3</strain>
    </source>
</reference>
<accession>W2HP66</accession>